<evidence type="ECO:0000313" key="2">
    <source>
        <dbReference type="EMBL" id="MBY26932.1"/>
    </source>
</evidence>
<feature type="chain" id="PRO_5015682830" description="Secreted protein" evidence="1">
    <location>
        <begin position="18"/>
        <end position="107"/>
    </location>
</feature>
<keyword evidence="1" id="KW-0732">Signal</keyword>
<organism evidence="2">
    <name type="scientific">Schizaphis graminum</name>
    <name type="common">Green bug aphid</name>
    <dbReference type="NCBI Taxonomy" id="13262"/>
    <lineage>
        <taxon>Eukaryota</taxon>
        <taxon>Metazoa</taxon>
        <taxon>Ecdysozoa</taxon>
        <taxon>Arthropoda</taxon>
        <taxon>Hexapoda</taxon>
        <taxon>Insecta</taxon>
        <taxon>Pterygota</taxon>
        <taxon>Neoptera</taxon>
        <taxon>Paraneoptera</taxon>
        <taxon>Hemiptera</taxon>
        <taxon>Sternorrhyncha</taxon>
        <taxon>Aphidomorpha</taxon>
        <taxon>Aphidoidea</taxon>
        <taxon>Aphididae</taxon>
        <taxon>Aphidini</taxon>
        <taxon>Schizaphis</taxon>
    </lineage>
</organism>
<name>A0A2S2PC29_SCHGA</name>
<evidence type="ECO:0008006" key="3">
    <source>
        <dbReference type="Google" id="ProtNLM"/>
    </source>
</evidence>
<dbReference type="AlphaFoldDB" id="A0A2S2PC29"/>
<protein>
    <recommendedName>
        <fullName evidence="3">Secreted protein</fullName>
    </recommendedName>
</protein>
<sequence>MTRSALFVITCTALTMAYDDSTGHSQDSTVNGPLMMHTILSATHRLSSKRLLDTLWPTERARKTHKFAVVPITATSIMWAANSDVAMDENPSSAEQKDNNIHDVFLL</sequence>
<feature type="signal peptide" evidence="1">
    <location>
        <begin position="1"/>
        <end position="17"/>
    </location>
</feature>
<evidence type="ECO:0000256" key="1">
    <source>
        <dbReference type="SAM" id="SignalP"/>
    </source>
</evidence>
<accession>A0A2S2PC29</accession>
<dbReference type="EMBL" id="GGMR01014313">
    <property type="protein sequence ID" value="MBY26932.1"/>
    <property type="molecule type" value="Transcribed_RNA"/>
</dbReference>
<gene>
    <name evidence="2" type="ORF">g.50569</name>
</gene>
<reference evidence="2" key="1">
    <citation type="submission" date="2018-04" db="EMBL/GenBank/DDBJ databases">
        <title>Transcriptome of Schizaphis graminum biotype I.</title>
        <authorList>
            <person name="Scully E.D."/>
            <person name="Geib S.M."/>
            <person name="Palmer N.A."/>
            <person name="Koch K."/>
            <person name="Bradshaw J."/>
            <person name="Heng-Moss T."/>
            <person name="Sarath G."/>
        </authorList>
    </citation>
    <scope>NUCLEOTIDE SEQUENCE</scope>
</reference>
<proteinExistence type="predicted"/>